<dbReference type="Pfam" id="PF26639">
    <property type="entry name" value="Het-6_barrel"/>
    <property type="match status" value="1"/>
</dbReference>
<dbReference type="Pfam" id="PF06985">
    <property type="entry name" value="HET"/>
    <property type="match status" value="1"/>
</dbReference>
<reference evidence="2" key="1">
    <citation type="journal article" date="2020" name="bioRxiv">
        <title>Historical genomics reveals the evolutionary mechanisms behind multiple outbreaks of the host-specific coffee wilt pathogen Fusarium xylarioides.</title>
        <authorList>
            <person name="Peck D."/>
            <person name="Nowell R.W."/>
            <person name="Flood J."/>
            <person name="Ryan M.J."/>
            <person name="Barraclough T.G."/>
        </authorList>
    </citation>
    <scope>NUCLEOTIDE SEQUENCE</scope>
    <source>
        <strain evidence="2">IMI 127659i</strain>
    </source>
</reference>
<dbReference type="OrthoDB" id="2504919at2759"/>
<accession>A0A9P7HTF3</accession>
<gene>
    <name evidence="2" type="ORF">H9Q72_010305</name>
</gene>
<evidence type="ECO:0000313" key="3">
    <source>
        <dbReference type="Proteomes" id="UP000750502"/>
    </source>
</evidence>
<dbReference type="PANTHER" id="PTHR24148:SF64">
    <property type="entry name" value="HETEROKARYON INCOMPATIBILITY DOMAIN-CONTAINING PROTEIN"/>
    <property type="match status" value="1"/>
</dbReference>
<keyword evidence="3" id="KW-1185">Reference proteome</keyword>
<sequence>MISGFRYAQVLNNAVTCVDERFGPKVSATGIMTEHELGYLYKELGTETSFRIAELLPGKESDPIECRVHPTSWSDASIPEYEAISYVWGDLNQKANIICHGKRLKVTQNLYNALDHFRQRDKSRYLWADAICIDQSHVSERNAQVKQMRKIYENAKTVLIWLGPDTPENAAETAIKSIRLISEFLCQKLGISTKGLSARGNVYHEVVYQNRSLIPLPNEIKAITKEMWKSLAWLYSHTYFTRVWVIQEINANQSRLVHCGHSTIEWDQVELVAGYIIMEPAFSKAYGFTDTKCWWAATATTERLRKPKNWLYMLYLASNFSSTDPRDMIYGLHGLMSITHGSELLYPDYDKSTVEVYMDSVAAAFVDMQNTDVLLYAPGIDHPAWVPRWDRAMLFRNPFRFGKALPWRPSLDSKPTWSIDGESRILSLRGVLVDSIKVSETYNESLFSNANMKEEEGRVKLGNVWRRILGSLRWSHPRKVYDRNELTAIATSLSFGLNEDSNPGEEQTLMQSFVSYLRIVLDEQANQQNISPELSKESEQADGYQFGKPVWDFNYTDSSLFITEKGMIGCCVSTTNPGDIITVPFGSTYPFIFRPHGERFLMRGYGFAYGIMRGEGPQSPEQVFEIC</sequence>
<protein>
    <recommendedName>
        <fullName evidence="1">Heterokaryon incompatibility domain-containing protein</fullName>
    </recommendedName>
</protein>
<dbReference type="EMBL" id="JADFTT010000440">
    <property type="protein sequence ID" value="KAG5761586.1"/>
    <property type="molecule type" value="Genomic_DNA"/>
</dbReference>
<dbReference type="Proteomes" id="UP000750502">
    <property type="component" value="Unassembled WGS sequence"/>
</dbReference>
<dbReference type="AlphaFoldDB" id="A0A9P7HTF3"/>
<feature type="domain" description="Heterokaryon incompatibility" evidence="1">
    <location>
        <begin position="81"/>
        <end position="248"/>
    </location>
</feature>
<evidence type="ECO:0000313" key="2">
    <source>
        <dbReference type="EMBL" id="KAG5761586.1"/>
    </source>
</evidence>
<comment type="caution">
    <text evidence="2">The sequence shown here is derived from an EMBL/GenBank/DDBJ whole genome shotgun (WGS) entry which is preliminary data.</text>
</comment>
<evidence type="ECO:0000259" key="1">
    <source>
        <dbReference type="Pfam" id="PF06985"/>
    </source>
</evidence>
<proteinExistence type="predicted"/>
<reference evidence="2" key="2">
    <citation type="submission" date="2020-10" db="EMBL/GenBank/DDBJ databases">
        <authorList>
            <person name="Peck L.D."/>
            <person name="Nowell R.W."/>
            <person name="Flood J."/>
            <person name="Ryan M.J."/>
            <person name="Barraclough T.G."/>
        </authorList>
    </citation>
    <scope>NUCLEOTIDE SEQUENCE</scope>
    <source>
        <strain evidence="2">IMI 127659i</strain>
    </source>
</reference>
<dbReference type="InterPro" id="IPR052895">
    <property type="entry name" value="HetReg/Transcr_Mod"/>
</dbReference>
<dbReference type="InterPro" id="IPR010730">
    <property type="entry name" value="HET"/>
</dbReference>
<name>A0A9P7HTF3_9HYPO</name>
<organism evidence="2 3">
    <name type="scientific">Fusarium xylarioides</name>
    <dbReference type="NCBI Taxonomy" id="221167"/>
    <lineage>
        <taxon>Eukaryota</taxon>
        <taxon>Fungi</taxon>
        <taxon>Dikarya</taxon>
        <taxon>Ascomycota</taxon>
        <taxon>Pezizomycotina</taxon>
        <taxon>Sordariomycetes</taxon>
        <taxon>Hypocreomycetidae</taxon>
        <taxon>Hypocreales</taxon>
        <taxon>Nectriaceae</taxon>
        <taxon>Fusarium</taxon>
        <taxon>Fusarium fujikuroi species complex</taxon>
    </lineage>
</organism>
<dbReference type="PANTHER" id="PTHR24148">
    <property type="entry name" value="ANKYRIN REPEAT DOMAIN-CONTAINING PROTEIN 39 HOMOLOG-RELATED"/>
    <property type="match status" value="1"/>
</dbReference>